<feature type="compositionally biased region" description="Polar residues" evidence="1">
    <location>
        <begin position="1"/>
        <end position="10"/>
    </location>
</feature>
<reference evidence="3" key="1">
    <citation type="submission" date="2015-01" db="EMBL/GenBank/DDBJ databases">
        <authorList>
            <person name="Aksoy S."/>
            <person name="Warren W."/>
            <person name="Wilson R.K."/>
        </authorList>
    </citation>
    <scope>NUCLEOTIDE SEQUENCE [LARGE SCALE GENOMIC DNA]</scope>
    <source>
        <strain evidence="3">IAEA</strain>
    </source>
</reference>
<feature type="region of interest" description="Disordered" evidence="1">
    <location>
        <begin position="130"/>
        <end position="154"/>
    </location>
</feature>
<feature type="compositionally biased region" description="Low complexity" evidence="1">
    <location>
        <begin position="133"/>
        <end position="146"/>
    </location>
</feature>
<organism evidence="2 3">
    <name type="scientific">Glossina palpalis gambiensis</name>
    <dbReference type="NCBI Taxonomy" id="67801"/>
    <lineage>
        <taxon>Eukaryota</taxon>
        <taxon>Metazoa</taxon>
        <taxon>Ecdysozoa</taxon>
        <taxon>Arthropoda</taxon>
        <taxon>Hexapoda</taxon>
        <taxon>Insecta</taxon>
        <taxon>Pterygota</taxon>
        <taxon>Neoptera</taxon>
        <taxon>Endopterygota</taxon>
        <taxon>Diptera</taxon>
        <taxon>Brachycera</taxon>
        <taxon>Muscomorpha</taxon>
        <taxon>Hippoboscoidea</taxon>
        <taxon>Glossinidae</taxon>
        <taxon>Glossina</taxon>
    </lineage>
</organism>
<accession>A0A1B0AWC2</accession>
<name>A0A1B0AWC2_9MUSC</name>
<sequence>MVSRGSTAHTSPRAPLNRQRVEQPRTPSLRVKLNDHTEPPESAAKAIADLEVHFICNTPVLGVTTSFNWRITSPVWTVQAVANPALIRSAAEESCADIPCNKAYRIILPLPPVPLTRTLLSSVKDGVGVGTGTPNSEATSESASNSLKTLSKEGKTPVGGIEYSISSNCNANYLNIQYIFNSWHKTSSKSNNDSANKLSVEPRSEPNNDCSEGALSSFILYNFQIIRANILCTYRALKLLSKIERSSHRDENKYKNLLEEKKNKLNSNM</sequence>
<reference evidence="2" key="2">
    <citation type="submission" date="2020-05" db="UniProtKB">
        <authorList>
            <consortium name="EnsemblMetazoa"/>
        </authorList>
    </citation>
    <scope>IDENTIFICATION</scope>
    <source>
        <strain evidence="2">IAEA</strain>
    </source>
</reference>
<dbReference type="AlphaFoldDB" id="A0A1B0AWC2"/>
<dbReference type="Proteomes" id="UP000092460">
    <property type="component" value="Unassembled WGS sequence"/>
</dbReference>
<dbReference type="VEuPathDB" id="VectorBase:GPPI010931"/>
<proteinExistence type="predicted"/>
<evidence type="ECO:0000313" key="2">
    <source>
        <dbReference type="EnsemblMetazoa" id="GPPI010931-PA"/>
    </source>
</evidence>
<protein>
    <submittedName>
        <fullName evidence="2">Uncharacterized protein</fullName>
    </submittedName>
</protein>
<evidence type="ECO:0000256" key="1">
    <source>
        <dbReference type="SAM" id="MobiDB-lite"/>
    </source>
</evidence>
<dbReference type="EMBL" id="JXJN01004640">
    <property type="status" value="NOT_ANNOTATED_CDS"/>
    <property type="molecule type" value="Genomic_DNA"/>
</dbReference>
<dbReference type="EnsemblMetazoa" id="GPPI010931-RA">
    <property type="protein sequence ID" value="GPPI010931-PA"/>
    <property type="gene ID" value="GPPI010931"/>
</dbReference>
<feature type="region of interest" description="Disordered" evidence="1">
    <location>
        <begin position="1"/>
        <end position="26"/>
    </location>
</feature>
<evidence type="ECO:0000313" key="3">
    <source>
        <dbReference type="Proteomes" id="UP000092460"/>
    </source>
</evidence>
<keyword evidence="3" id="KW-1185">Reference proteome</keyword>